<accession>A0A1I4YPS7</accession>
<dbReference type="Gene3D" id="2.30.22.10">
    <property type="entry name" value="Head domain of nucleotide exchange factor GrpE"/>
    <property type="match status" value="1"/>
</dbReference>
<feature type="region of interest" description="Disordered" evidence="7">
    <location>
        <begin position="1"/>
        <end position="47"/>
    </location>
</feature>
<dbReference type="GO" id="GO:0042803">
    <property type="term" value="F:protein homodimerization activity"/>
    <property type="evidence" value="ECO:0007669"/>
    <property type="project" value="InterPro"/>
</dbReference>
<keyword evidence="3" id="KW-0963">Cytoplasm</keyword>
<evidence type="ECO:0000256" key="7">
    <source>
        <dbReference type="SAM" id="MobiDB-lite"/>
    </source>
</evidence>
<comment type="function">
    <text evidence="3 4">Participates actively in the response to hyperosmotic and heat shock by preventing the aggregation of stress-denatured proteins, in association with DnaK and GrpE. It is the nucleotide exchange factor for DnaK and may function as a thermosensor. Unfolded proteins bind initially to DnaJ; upon interaction with the DnaJ-bound protein, DnaK hydrolyzes its bound ATP, resulting in the formation of a stable complex. GrpE releases ADP from DnaK; ATP binding to DnaK triggers the release of the substrate protein, thus completing the reaction cycle. Several rounds of ATP-dependent interactions between DnaJ, DnaK and GrpE are required for fully efficient folding.</text>
</comment>
<keyword evidence="2 3" id="KW-0143">Chaperone</keyword>
<feature type="compositionally biased region" description="Acidic residues" evidence="7">
    <location>
        <begin position="26"/>
        <end position="36"/>
    </location>
</feature>
<name>A0A1I4YPS7_9CLOT</name>
<dbReference type="Proteomes" id="UP000181899">
    <property type="component" value="Unassembled WGS sequence"/>
</dbReference>
<dbReference type="AlphaFoldDB" id="A0A1I4YPS7"/>
<dbReference type="PRINTS" id="PR00773">
    <property type="entry name" value="GRPEPROTEIN"/>
</dbReference>
<dbReference type="EMBL" id="FOVK01000001">
    <property type="protein sequence ID" value="SFN40038.1"/>
    <property type="molecule type" value="Genomic_DNA"/>
</dbReference>
<keyword evidence="3 4" id="KW-0346">Stress response</keyword>
<dbReference type="SUPFAM" id="SSF58014">
    <property type="entry name" value="Coiled-coil domain of nucleotide exchange factor GrpE"/>
    <property type="match status" value="1"/>
</dbReference>
<dbReference type="SUPFAM" id="SSF51064">
    <property type="entry name" value="Head domain of nucleotide exchange factor GrpE"/>
    <property type="match status" value="1"/>
</dbReference>
<dbReference type="InterPro" id="IPR000740">
    <property type="entry name" value="GrpE"/>
</dbReference>
<dbReference type="InterPro" id="IPR013805">
    <property type="entry name" value="GrpE_CC"/>
</dbReference>
<evidence type="ECO:0000256" key="5">
    <source>
        <dbReference type="RuleBase" id="RU004478"/>
    </source>
</evidence>
<comment type="subunit">
    <text evidence="3">Homodimer.</text>
</comment>
<dbReference type="RefSeq" id="WP_074910385.1">
    <property type="nucleotide sequence ID" value="NZ_FOVK01000001.1"/>
</dbReference>
<evidence type="ECO:0000256" key="3">
    <source>
        <dbReference type="HAMAP-Rule" id="MF_01151"/>
    </source>
</evidence>
<sequence length="207" mass="23953">MTEDKNKIPEDLKTEEAVHEENPTETLEEEANEAESSEQPTEEKVENTIDMKELFRKKKEMLESIKKLENENSALKDRLARISAEYDNYRKRTQKEKEGIYADSIVDVVKELLPVLDNLEMSLKVEAQDVEALKKGVSMTLTQFQDSLLKLKVTEISTETPFDPNLHEAVMHVEDPSYSEKEIVDVFLKGYQREEKIIRYSVVKVAN</sequence>
<dbReference type="CDD" id="cd00446">
    <property type="entry name" value="GrpE"/>
    <property type="match status" value="1"/>
</dbReference>
<evidence type="ECO:0000256" key="6">
    <source>
        <dbReference type="SAM" id="Coils"/>
    </source>
</evidence>
<evidence type="ECO:0000313" key="8">
    <source>
        <dbReference type="EMBL" id="SFN40038.1"/>
    </source>
</evidence>
<organism evidence="8 9">
    <name type="scientific">Proteiniclasticum ruminis</name>
    <dbReference type="NCBI Taxonomy" id="398199"/>
    <lineage>
        <taxon>Bacteria</taxon>
        <taxon>Bacillati</taxon>
        <taxon>Bacillota</taxon>
        <taxon>Clostridia</taxon>
        <taxon>Eubacteriales</taxon>
        <taxon>Clostridiaceae</taxon>
        <taxon>Proteiniclasticum</taxon>
    </lineage>
</organism>
<evidence type="ECO:0000256" key="1">
    <source>
        <dbReference type="ARBA" id="ARBA00009054"/>
    </source>
</evidence>
<comment type="subcellular location">
    <subcellularLocation>
        <location evidence="3">Cytoplasm</location>
    </subcellularLocation>
</comment>
<dbReference type="GO" id="GO:0051082">
    <property type="term" value="F:unfolded protein binding"/>
    <property type="evidence" value="ECO:0007669"/>
    <property type="project" value="TreeGrafter"/>
</dbReference>
<keyword evidence="9" id="KW-1185">Reference proteome</keyword>
<gene>
    <name evidence="3" type="primary">grpE</name>
    <name evidence="8" type="ORF">SAMN04488695_101724</name>
</gene>
<dbReference type="GO" id="GO:0000774">
    <property type="term" value="F:adenyl-nucleotide exchange factor activity"/>
    <property type="evidence" value="ECO:0007669"/>
    <property type="project" value="InterPro"/>
</dbReference>
<proteinExistence type="inferred from homology"/>
<dbReference type="PANTHER" id="PTHR21237">
    <property type="entry name" value="GRPE PROTEIN"/>
    <property type="match status" value="1"/>
</dbReference>
<keyword evidence="6" id="KW-0175">Coiled coil</keyword>
<dbReference type="HAMAP" id="MF_01151">
    <property type="entry name" value="GrpE"/>
    <property type="match status" value="1"/>
</dbReference>
<dbReference type="eggNOG" id="COG0576">
    <property type="taxonomic scope" value="Bacteria"/>
</dbReference>
<dbReference type="PROSITE" id="PS01071">
    <property type="entry name" value="GRPE"/>
    <property type="match status" value="1"/>
</dbReference>
<protein>
    <recommendedName>
        <fullName evidence="3 4">Protein GrpE</fullName>
    </recommendedName>
    <alternativeName>
        <fullName evidence="3">HSP-70 cofactor</fullName>
    </alternativeName>
</protein>
<evidence type="ECO:0000313" key="9">
    <source>
        <dbReference type="Proteomes" id="UP000181899"/>
    </source>
</evidence>
<dbReference type="GO" id="GO:0005737">
    <property type="term" value="C:cytoplasm"/>
    <property type="evidence" value="ECO:0007669"/>
    <property type="project" value="UniProtKB-SubCell"/>
</dbReference>
<evidence type="ECO:0000256" key="2">
    <source>
        <dbReference type="ARBA" id="ARBA00023186"/>
    </source>
</evidence>
<dbReference type="PANTHER" id="PTHR21237:SF23">
    <property type="entry name" value="GRPE PROTEIN HOMOLOG, MITOCHONDRIAL"/>
    <property type="match status" value="1"/>
</dbReference>
<dbReference type="GO" id="GO:0006457">
    <property type="term" value="P:protein folding"/>
    <property type="evidence" value="ECO:0007669"/>
    <property type="project" value="InterPro"/>
</dbReference>
<dbReference type="GO" id="GO:0051087">
    <property type="term" value="F:protein-folding chaperone binding"/>
    <property type="evidence" value="ECO:0007669"/>
    <property type="project" value="InterPro"/>
</dbReference>
<feature type="compositionally biased region" description="Basic and acidic residues" evidence="7">
    <location>
        <begin position="1"/>
        <end position="22"/>
    </location>
</feature>
<reference evidence="8 9" key="1">
    <citation type="submission" date="2016-10" db="EMBL/GenBank/DDBJ databases">
        <authorList>
            <person name="de Groot N.N."/>
        </authorList>
    </citation>
    <scope>NUCLEOTIDE SEQUENCE [LARGE SCALE GENOMIC DNA]</scope>
    <source>
        <strain evidence="8 9">ML2</strain>
    </source>
</reference>
<dbReference type="OrthoDB" id="9812586at2"/>
<dbReference type="Pfam" id="PF01025">
    <property type="entry name" value="GrpE"/>
    <property type="match status" value="1"/>
</dbReference>
<comment type="similarity">
    <text evidence="1 3 5">Belongs to the GrpE family.</text>
</comment>
<dbReference type="InterPro" id="IPR009012">
    <property type="entry name" value="GrpE_head"/>
</dbReference>
<dbReference type="Gene3D" id="3.90.20.20">
    <property type="match status" value="1"/>
</dbReference>
<feature type="coiled-coil region" evidence="6">
    <location>
        <begin position="51"/>
        <end position="92"/>
    </location>
</feature>
<dbReference type="STRING" id="398199.SAMN05421804_101315"/>
<evidence type="ECO:0000256" key="4">
    <source>
        <dbReference type="RuleBase" id="RU000639"/>
    </source>
</evidence>
<dbReference type="NCBIfam" id="NF010757">
    <property type="entry name" value="PRK14160.1"/>
    <property type="match status" value="1"/>
</dbReference>